<feature type="transmembrane region" description="Helical" evidence="5">
    <location>
        <begin position="45"/>
        <end position="67"/>
    </location>
</feature>
<evidence type="ECO:0000256" key="5">
    <source>
        <dbReference type="SAM" id="Phobius"/>
    </source>
</evidence>
<evidence type="ECO:0000313" key="6">
    <source>
        <dbReference type="EMBL" id="QGA66207.1"/>
    </source>
</evidence>
<evidence type="ECO:0000256" key="3">
    <source>
        <dbReference type="ARBA" id="ARBA00022989"/>
    </source>
</evidence>
<dbReference type="InterPro" id="IPR012451">
    <property type="entry name" value="DUF1656"/>
</dbReference>
<proteinExistence type="predicted"/>
<dbReference type="AlphaFoldDB" id="A0A5Q0TME0"/>
<keyword evidence="7" id="KW-1185">Reference proteome</keyword>
<keyword evidence="4 5" id="KW-0472">Membrane</keyword>
<gene>
    <name evidence="6" type="ORF">GFB47_12205</name>
</gene>
<dbReference type="RefSeq" id="WP_153448342.1">
    <property type="nucleotide sequence ID" value="NZ_CP045700.1"/>
</dbReference>
<keyword evidence="1" id="KW-1003">Cell membrane</keyword>
<reference evidence="6 7" key="1">
    <citation type="submission" date="2019-10" db="EMBL/GenBank/DDBJ databases">
        <title>Vibrio sp. nov., isolated from Coralline algae surface.</title>
        <authorList>
            <person name="Geng Y."/>
            <person name="Zhang X."/>
        </authorList>
    </citation>
    <scope>NUCLEOTIDE SEQUENCE [LARGE SCALE GENOMIC DNA]</scope>
    <source>
        <strain evidence="6 7">SM1977</strain>
    </source>
</reference>
<keyword evidence="2 5" id="KW-0812">Transmembrane</keyword>
<evidence type="ECO:0000256" key="4">
    <source>
        <dbReference type="ARBA" id="ARBA00023136"/>
    </source>
</evidence>
<evidence type="ECO:0000313" key="7">
    <source>
        <dbReference type="Proteomes" id="UP000348942"/>
    </source>
</evidence>
<evidence type="ECO:0000256" key="2">
    <source>
        <dbReference type="ARBA" id="ARBA00022692"/>
    </source>
</evidence>
<dbReference type="Proteomes" id="UP000348942">
    <property type="component" value="Chromosome 2"/>
</dbReference>
<accession>A0A5Q0TME0</accession>
<protein>
    <submittedName>
        <fullName evidence="6">DUF1656 domain-containing protein</fullName>
    </submittedName>
</protein>
<sequence>MNAIPHELTWGEIYFPPSLLVVALAYGFTNLVTKAVVKTGLYRCVAFPVIAEISLMIIFIGAISRFIPMF</sequence>
<feature type="transmembrane region" description="Helical" evidence="5">
    <location>
        <begin position="13"/>
        <end position="33"/>
    </location>
</feature>
<dbReference type="EMBL" id="CP045700">
    <property type="protein sequence ID" value="QGA66207.1"/>
    <property type="molecule type" value="Genomic_DNA"/>
</dbReference>
<evidence type="ECO:0000256" key="1">
    <source>
        <dbReference type="ARBA" id="ARBA00022475"/>
    </source>
</evidence>
<organism evidence="6 7">
    <name type="scientific">Vibrio algicola</name>
    <dbReference type="NCBI Taxonomy" id="2662262"/>
    <lineage>
        <taxon>Bacteria</taxon>
        <taxon>Pseudomonadati</taxon>
        <taxon>Pseudomonadota</taxon>
        <taxon>Gammaproteobacteria</taxon>
        <taxon>Vibrionales</taxon>
        <taxon>Vibrionaceae</taxon>
        <taxon>Vibrio</taxon>
    </lineage>
</organism>
<keyword evidence="3 5" id="KW-1133">Transmembrane helix</keyword>
<name>A0A5Q0TME0_9VIBR</name>
<dbReference type="Pfam" id="PF07869">
    <property type="entry name" value="DUF1656"/>
    <property type="match status" value="1"/>
</dbReference>